<accession>A0A183UDE1</accession>
<feature type="compositionally biased region" description="Pro residues" evidence="2">
    <location>
        <begin position="101"/>
        <end position="110"/>
    </location>
</feature>
<evidence type="ECO:0000256" key="2">
    <source>
        <dbReference type="SAM" id="MobiDB-lite"/>
    </source>
</evidence>
<gene>
    <name evidence="4" type="ORF">TCNE_LOCUS6511</name>
</gene>
<evidence type="ECO:0000313" key="5">
    <source>
        <dbReference type="Proteomes" id="UP000050794"/>
    </source>
</evidence>
<dbReference type="PANTHER" id="PTHR24637">
    <property type="entry name" value="COLLAGEN"/>
    <property type="match status" value="1"/>
</dbReference>
<protein>
    <submittedName>
        <fullName evidence="6">Col_cuticle_N domain-containing protein</fullName>
    </submittedName>
</protein>
<dbReference type="EMBL" id="UYWY01019505">
    <property type="protein sequence ID" value="VDM37832.1"/>
    <property type="molecule type" value="Genomic_DNA"/>
</dbReference>
<dbReference type="Proteomes" id="UP000050794">
    <property type="component" value="Unassembled WGS sequence"/>
</dbReference>
<sequence>MYEAKVIACTAVLLSSLSILTCLLVIPSLFNTINQLHNDVVDGVQVFRVETDNAWTQMMDVQVSMSPKSKPRENPFNSVFRQKRQNFAGLPHYCQCEPPKRNCPPGPPGPSGDQGADGRKQVSSFMLIIIYPN</sequence>
<name>A0A183UDE1_TOXCA</name>
<evidence type="ECO:0000259" key="3">
    <source>
        <dbReference type="SMART" id="SM01088"/>
    </source>
</evidence>
<evidence type="ECO:0000256" key="1">
    <source>
        <dbReference type="ARBA" id="ARBA00022737"/>
    </source>
</evidence>
<evidence type="ECO:0000313" key="6">
    <source>
        <dbReference type="WBParaSite" id="TCNE_0000651101-mRNA-1"/>
    </source>
</evidence>
<dbReference type="WBParaSite" id="TCNE_0000651101-mRNA-1">
    <property type="protein sequence ID" value="TCNE_0000651101-mRNA-1"/>
    <property type="gene ID" value="TCNE_0000651101"/>
</dbReference>
<proteinExistence type="predicted"/>
<feature type="region of interest" description="Disordered" evidence="2">
    <location>
        <begin position="99"/>
        <end position="118"/>
    </location>
</feature>
<reference evidence="6" key="1">
    <citation type="submission" date="2016-06" db="UniProtKB">
        <authorList>
            <consortium name="WormBaseParasite"/>
        </authorList>
    </citation>
    <scope>IDENTIFICATION</scope>
</reference>
<dbReference type="AlphaFoldDB" id="A0A183UDE1"/>
<dbReference type="Pfam" id="PF01484">
    <property type="entry name" value="Col_cuticle_N"/>
    <property type="match status" value="1"/>
</dbReference>
<feature type="domain" description="Nematode cuticle collagen N-terminal" evidence="3">
    <location>
        <begin position="6"/>
        <end position="58"/>
    </location>
</feature>
<organism evidence="5 6">
    <name type="scientific">Toxocara canis</name>
    <name type="common">Canine roundworm</name>
    <dbReference type="NCBI Taxonomy" id="6265"/>
    <lineage>
        <taxon>Eukaryota</taxon>
        <taxon>Metazoa</taxon>
        <taxon>Ecdysozoa</taxon>
        <taxon>Nematoda</taxon>
        <taxon>Chromadorea</taxon>
        <taxon>Rhabditida</taxon>
        <taxon>Spirurina</taxon>
        <taxon>Ascaridomorpha</taxon>
        <taxon>Ascaridoidea</taxon>
        <taxon>Toxocaridae</taxon>
        <taxon>Toxocara</taxon>
    </lineage>
</organism>
<dbReference type="PANTHER" id="PTHR24637:SF194">
    <property type="entry name" value="CUTICLE COLLAGEN 10-RELATED"/>
    <property type="match status" value="1"/>
</dbReference>
<dbReference type="InterPro" id="IPR002486">
    <property type="entry name" value="Col_cuticle_N"/>
</dbReference>
<dbReference type="GO" id="GO:0042302">
    <property type="term" value="F:structural constituent of cuticle"/>
    <property type="evidence" value="ECO:0007669"/>
    <property type="project" value="InterPro"/>
</dbReference>
<keyword evidence="1" id="KW-0677">Repeat</keyword>
<dbReference type="SMART" id="SM01088">
    <property type="entry name" value="Col_cuticle_N"/>
    <property type="match status" value="1"/>
</dbReference>
<reference evidence="4 5" key="2">
    <citation type="submission" date="2018-11" db="EMBL/GenBank/DDBJ databases">
        <authorList>
            <consortium name="Pathogen Informatics"/>
        </authorList>
    </citation>
    <scope>NUCLEOTIDE SEQUENCE [LARGE SCALE GENOMIC DNA]</scope>
</reference>
<evidence type="ECO:0000313" key="4">
    <source>
        <dbReference type="EMBL" id="VDM37832.1"/>
    </source>
</evidence>
<keyword evidence="5" id="KW-1185">Reference proteome</keyword>